<organism evidence="1 2">
    <name type="scientific">Strix occidentalis caurina</name>
    <name type="common">northern spotted owl</name>
    <dbReference type="NCBI Taxonomy" id="311401"/>
    <lineage>
        <taxon>Eukaryota</taxon>
        <taxon>Metazoa</taxon>
        <taxon>Chordata</taxon>
        <taxon>Craniata</taxon>
        <taxon>Vertebrata</taxon>
        <taxon>Euteleostomi</taxon>
        <taxon>Archelosauria</taxon>
        <taxon>Archosauria</taxon>
        <taxon>Dinosauria</taxon>
        <taxon>Saurischia</taxon>
        <taxon>Theropoda</taxon>
        <taxon>Coelurosauria</taxon>
        <taxon>Aves</taxon>
        <taxon>Neognathae</taxon>
        <taxon>Neoaves</taxon>
        <taxon>Telluraves</taxon>
        <taxon>Strigiformes</taxon>
        <taxon>Strigidae</taxon>
        <taxon>Strix</taxon>
    </lineage>
</organism>
<name>A0A8D0ESY6_STROC</name>
<evidence type="ECO:0000313" key="2">
    <source>
        <dbReference type="Proteomes" id="UP000694551"/>
    </source>
</evidence>
<evidence type="ECO:0000313" key="1">
    <source>
        <dbReference type="Ensembl" id="ENSSOCP00000004203.1"/>
    </source>
</evidence>
<reference evidence="1" key="1">
    <citation type="submission" date="2025-08" db="UniProtKB">
        <authorList>
            <consortium name="Ensembl"/>
        </authorList>
    </citation>
    <scope>IDENTIFICATION</scope>
</reference>
<reference evidence="1" key="2">
    <citation type="submission" date="2025-09" db="UniProtKB">
        <authorList>
            <consortium name="Ensembl"/>
        </authorList>
    </citation>
    <scope>IDENTIFICATION</scope>
</reference>
<accession>A0A8D0ESY6</accession>
<dbReference type="AlphaFoldDB" id="A0A8D0ESY6"/>
<proteinExistence type="predicted"/>
<dbReference type="Proteomes" id="UP000694551">
    <property type="component" value="Unplaced"/>
</dbReference>
<keyword evidence="2" id="KW-1185">Reference proteome</keyword>
<sequence>GKAAWQLQDWRTAAPLPAGKGRADLNCLLDRSKANALPMKSKKASSFHEFARNTSDAWDIGDDEDEDFSSSSSSLQTLNSKVAKAMAARVLENHSKLWAKPEWAQSALSDVTTNCKVIKSSSEAQLSRTAEETCVEKTCPEKFRQLLFSHSTDLDELRKCSWPGVPREVRPVMWRLLSVSTRTAAWSQTPAGAKPPQLWRSNVGLEKTEIRTKGEVC</sequence>
<dbReference type="Ensembl" id="ENSSOCT00000004318.1">
    <property type="protein sequence ID" value="ENSSOCP00000004203.1"/>
    <property type="gene ID" value="ENSSOCG00000003213.1"/>
</dbReference>
<protein>
    <submittedName>
        <fullName evidence="1">Uncharacterized protein</fullName>
    </submittedName>
</protein>